<keyword evidence="8" id="KW-0333">Golgi apparatus</keyword>
<keyword evidence="5 12" id="KW-0812">Transmembrane</keyword>
<dbReference type="GO" id="GO:0097503">
    <property type="term" value="P:sialylation"/>
    <property type="evidence" value="ECO:0007669"/>
    <property type="project" value="TreeGrafter"/>
</dbReference>
<name>A0A3Q4I9F6_NEOBR</name>
<evidence type="ECO:0000313" key="14">
    <source>
        <dbReference type="Proteomes" id="UP000261580"/>
    </source>
</evidence>
<evidence type="ECO:0008006" key="15">
    <source>
        <dbReference type="Google" id="ProtNLM"/>
    </source>
</evidence>
<reference evidence="13" key="2">
    <citation type="submission" date="2025-09" db="UniProtKB">
        <authorList>
            <consortium name="Ensembl"/>
        </authorList>
    </citation>
    <scope>IDENTIFICATION</scope>
</reference>
<dbReference type="AlphaFoldDB" id="A0A3Q4I9F6"/>
<evidence type="ECO:0000256" key="2">
    <source>
        <dbReference type="ARBA" id="ARBA00006003"/>
    </source>
</evidence>
<evidence type="ECO:0000256" key="8">
    <source>
        <dbReference type="ARBA" id="ARBA00023034"/>
    </source>
</evidence>
<evidence type="ECO:0000256" key="1">
    <source>
        <dbReference type="ARBA" id="ARBA00004323"/>
    </source>
</evidence>
<protein>
    <recommendedName>
        <fullName evidence="15">ST3 beta-galactoside alpha-2,3-sialyltransferase 1</fullName>
    </recommendedName>
</protein>
<keyword evidence="4" id="KW-0808">Transferase</keyword>
<dbReference type="Proteomes" id="UP000261580">
    <property type="component" value="Unassembled WGS sequence"/>
</dbReference>
<evidence type="ECO:0000256" key="7">
    <source>
        <dbReference type="ARBA" id="ARBA00022989"/>
    </source>
</evidence>
<dbReference type="PANTHER" id="PTHR46032:SF6">
    <property type="entry name" value="CMP-N-ACETYLNEURAMINATE-BETA-GALACTOSAMIDE-ALPHA-2,3-SIALYLTRANSFERASE 1"/>
    <property type="match status" value="1"/>
</dbReference>
<dbReference type="Gene3D" id="3.90.1480.20">
    <property type="entry name" value="Glycosyl transferase family 29"/>
    <property type="match status" value="1"/>
</dbReference>
<keyword evidence="14" id="KW-1185">Reference proteome</keyword>
<feature type="transmembrane region" description="Helical" evidence="12">
    <location>
        <begin position="12"/>
        <end position="31"/>
    </location>
</feature>
<keyword evidence="7 12" id="KW-1133">Transmembrane helix</keyword>
<dbReference type="InterPro" id="IPR051757">
    <property type="entry name" value="Beta-gal_alpha2-3_sialyltrans"/>
</dbReference>
<dbReference type="GO" id="GO:0000139">
    <property type="term" value="C:Golgi membrane"/>
    <property type="evidence" value="ECO:0007669"/>
    <property type="project" value="UniProtKB-SubCell"/>
</dbReference>
<sequence>MYFKRGKCRVHISSLLNITAIVLVSILLWNLSGYTFCHQESRLCACHKCLTDSDPWFNYIISESPKPFMSQKHKPSEEDFDWWKLYTPIASVIALARSDWADKGCLNTANSSASTGHNYRLTDPPLNRGRTKGFERDVGTKTTYHVMYPESATRLDNTTHLLFFPFKTPDFLWLLKSLIPGEGNWSHYFEILKNKRIKTGGHPGEEEYKMIVKLHMKKKIVFFKGW</sequence>
<keyword evidence="11" id="KW-0325">Glycoprotein</keyword>
<dbReference type="Pfam" id="PF00777">
    <property type="entry name" value="Glyco_transf_29"/>
    <property type="match status" value="1"/>
</dbReference>
<keyword evidence="10" id="KW-1015">Disulfide bond</keyword>
<evidence type="ECO:0000256" key="3">
    <source>
        <dbReference type="ARBA" id="ARBA00022676"/>
    </source>
</evidence>
<dbReference type="PANTHER" id="PTHR46032">
    <property type="entry name" value="ALPHA-2,3-SIALYLTRANSFERASE ST3GAL I ISOFORM X1"/>
    <property type="match status" value="1"/>
</dbReference>
<evidence type="ECO:0000256" key="9">
    <source>
        <dbReference type="ARBA" id="ARBA00023136"/>
    </source>
</evidence>
<keyword evidence="3" id="KW-0328">Glycosyltransferase</keyword>
<evidence type="ECO:0000256" key="10">
    <source>
        <dbReference type="ARBA" id="ARBA00023157"/>
    </source>
</evidence>
<dbReference type="InterPro" id="IPR038578">
    <property type="entry name" value="GT29-like_sf"/>
</dbReference>
<dbReference type="InterPro" id="IPR001675">
    <property type="entry name" value="Glyco_trans_29"/>
</dbReference>
<reference evidence="13" key="1">
    <citation type="submission" date="2025-08" db="UniProtKB">
        <authorList>
            <consortium name="Ensembl"/>
        </authorList>
    </citation>
    <scope>IDENTIFICATION</scope>
</reference>
<keyword evidence="6" id="KW-0735">Signal-anchor</keyword>
<accession>A0A3Q4I9F6</accession>
<comment type="similarity">
    <text evidence="2">Belongs to the glycosyltransferase 29 family.</text>
</comment>
<organism evidence="13 14">
    <name type="scientific">Neolamprologus brichardi</name>
    <name type="common">Fairy cichlid</name>
    <name type="synonym">Lamprologus brichardi</name>
    <dbReference type="NCBI Taxonomy" id="32507"/>
    <lineage>
        <taxon>Eukaryota</taxon>
        <taxon>Metazoa</taxon>
        <taxon>Chordata</taxon>
        <taxon>Craniata</taxon>
        <taxon>Vertebrata</taxon>
        <taxon>Euteleostomi</taxon>
        <taxon>Actinopterygii</taxon>
        <taxon>Neopterygii</taxon>
        <taxon>Teleostei</taxon>
        <taxon>Neoteleostei</taxon>
        <taxon>Acanthomorphata</taxon>
        <taxon>Ovalentaria</taxon>
        <taxon>Cichlomorphae</taxon>
        <taxon>Cichliformes</taxon>
        <taxon>Cichlidae</taxon>
        <taxon>African cichlids</taxon>
        <taxon>Pseudocrenilabrinae</taxon>
        <taxon>Lamprologini</taxon>
        <taxon>Neolamprologus</taxon>
    </lineage>
</organism>
<proteinExistence type="inferred from homology"/>
<evidence type="ECO:0000256" key="11">
    <source>
        <dbReference type="ARBA" id="ARBA00023180"/>
    </source>
</evidence>
<comment type="subcellular location">
    <subcellularLocation>
        <location evidence="1">Golgi apparatus membrane</location>
        <topology evidence="1">Single-pass type II membrane protein</topology>
    </subcellularLocation>
</comment>
<evidence type="ECO:0000256" key="6">
    <source>
        <dbReference type="ARBA" id="ARBA00022968"/>
    </source>
</evidence>
<dbReference type="Ensembl" id="ENSNBRT00000032589.1">
    <property type="protein sequence ID" value="ENSNBRP00000031786.1"/>
    <property type="gene ID" value="ENSNBRG00000024158.1"/>
</dbReference>
<dbReference type="GO" id="GO:0003836">
    <property type="term" value="F:beta-galactoside (CMP) alpha-2,3-sialyltransferase activity"/>
    <property type="evidence" value="ECO:0007669"/>
    <property type="project" value="TreeGrafter"/>
</dbReference>
<evidence type="ECO:0000313" key="13">
    <source>
        <dbReference type="Ensembl" id="ENSNBRP00000031786.1"/>
    </source>
</evidence>
<evidence type="ECO:0000256" key="12">
    <source>
        <dbReference type="SAM" id="Phobius"/>
    </source>
</evidence>
<dbReference type="OMA" id="GCLNTAN"/>
<evidence type="ECO:0000256" key="5">
    <source>
        <dbReference type="ARBA" id="ARBA00022692"/>
    </source>
</evidence>
<dbReference type="STRING" id="32507.ENSNBRP00000031786"/>
<keyword evidence="9 12" id="KW-0472">Membrane</keyword>
<evidence type="ECO:0000256" key="4">
    <source>
        <dbReference type="ARBA" id="ARBA00022679"/>
    </source>
</evidence>